<comment type="caution">
    <text evidence="1">The sequence shown here is derived from an EMBL/GenBank/DDBJ whole genome shotgun (WGS) entry which is preliminary data.</text>
</comment>
<evidence type="ECO:0000313" key="2">
    <source>
        <dbReference type="Proteomes" id="UP000236370"/>
    </source>
</evidence>
<evidence type="ECO:0000313" key="1">
    <source>
        <dbReference type="EMBL" id="PNI47735.1"/>
    </source>
</evidence>
<feature type="non-terminal residue" evidence="1">
    <location>
        <position position="1"/>
    </location>
</feature>
<proteinExistence type="predicted"/>
<accession>A0A2J8LKE0</accession>
<dbReference type="EMBL" id="NBAG03000288">
    <property type="protein sequence ID" value="PNI47735.1"/>
    <property type="molecule type" value="Genomic_DNA"/>
</dbReference>
<organism evidence="1 2">
    <name type="scientific">Pan troglodytes</name>
    <name type="common">Chimpanzee</name>
    <dbReference type="NCBI Taxonomy" id="9598"/>
    <lineage>
        <taxon>Eukaryota</taxon>
        <taxon>Metazoa</taxon>
        <taxon>Chordata</taxon>
        <taxon>Craniata</taxon>
        <taxon>Vertebrata</taxon>
        <taxon>Euteleostomi</taxon>
        <taxon>Mammalia</taxon>
        <taxon>Eutheria</taxon>
        <taxon>Euarchontoglires</taxon>
        <taxon>Primates</taxon>
        <taxon>Haplorrhini</taxon>
        <taxon>Catarrhini</taxon>
        <taxon>Hominidae</taxon>
        <taxon>Pan</taxon>
    </lineage>
</organism>
<dbReference type="Proteomes" id="UP000236370">
    <property type="component" value="Unassembled WGS sequence"/>
</dbReference>
<reference evidence="1 2" key="1">
    <citation type="submission" date="2017-12" db="EMBL/GenBank/DDBJ databases">
        <title>High-resolution comparative analysis of great ape genomes.</title>
        <authorList>
            <person name="Pollen A."/>
            <person name="Hastie A."/>
            <person name="Hormozdiari F."/>
            <person name="Dougherty M."/>
            <person name="Liu R."/>
            <person name="Chaisson M."/>
            <person name="Hoppe E."/>
            <person name="Hill C."/>
            <person name="Pang A."/>
            <person name="Hillier L."/>
            <person name="Baker C."/>
            <person name="Armstrong J."/>
            <person name="Shendure J."/>
            <person name="Paten B."/>
            <person name="Wilson R."/>
            <person name="Chao H."/>
            <person name="Schneider V."/>
            <person name="Ventura M."/>
            <person name="Kronenberg Z."/>
            <person name="Murali S."/>
            <person name="Gordon D."/>
            <person name="Cantsilieris S."/>
            <person name="Munson K."/>
            <person name="Nelson B."/>
            <person name="Raja A."/>
            <person name="Underwood J."/>
            <person name="Diekhans M."/>
            <person name="Fiddes I."/>
            <person name="Haussler D."/>
            <person name="Eichler E."/>
        </authorList>
    </citation>
    <scope>NUCLEOTIDE SEQUENCE [LARGE SCALE GENOMIC DNA]</scope>
    <source>
        <strain evidence="1">Yerkes chimp pedigree #C0471</strain>
    </source>
</reference>
<name>A0A2J8LKE0_PANTR</name>
<gene>
    <name evidence="1" type="ORF">CK820_G0028346</name>
</gene>
<dbReference type="AlphaFoldDB" id="A0A2J8LKE0"/>
<sequence>STLLINQPQYAWLKELGLREENEGVYNGSWGGRGEDLAMH</sequence>
<protein>
    <submittedName>
        <fullName evidence="1">ALDH7A1 isoform 23</fullName>
    </submittedName>
</protein>